<organism evidence="2 3">
    <name type="scientific">Datura stramonium</name>
    <name type="common">Jimsonweed</name>
    <name type="synonym">Common thornapple</name>
    <dbReference type="NCBI Taxonomy" id="4076"/>
    <lineage>
        <taxon>Eukaryota</taxon>
        <taxon>Viridiplantae</taxon>
        <taxon>Streptophyta</taxon>
        <taxon>Embryophyta</taxon>
        <taxon>Tracheophyta</taxon>
        <taxon>Spermatophyta</taxon>
        <taxon>Magnoliopsida</taxon>
        <taxon>eudicotyledons</taxon>
        <taxon>Gunneridae</taxon>
        <taxon>Pentapetalae</taxon>
        <taxon>asterids</taxon>
        <taxon>lamiids</taxon>
        <taxon>Solanales</taxon>
        <taxon>Solanaceae</taxon>
        <taxon>Solanoideae</taxon>
        <taxon>Datureae</taxon>
        <taxon>Datura</taxon>
    </lineage>
</organism>
<reference evidence="2 3" key="1">
    <citation type="journal article" date="2021" name="BMC Genomics">
        <title>Datura genome reveals duplications of psychoactive alkaloid biosynthetic genes and high mutation rate following tissue culture.</title>
        <authorList>
            <person name="Rajewski A."/>
            <person name="Carter-House D."/>
            <person name="Stajich J."/>
            <person name="Litt A."/>
        </authorList>
    </citation>
    <scope>NUCLEOTIDE SEQUENCE [LARGE SCALE GENOMIC DNA]</scope>
    <source>
        <strain evidence="2">AR-01</strain>
    </source>
</reference>
<name>A0ABS8V1R4_DATST</name>
<proteinExistence type="predicted"/>
<comment type="caution">
    <text evidence="2">The sequence shown here is derived from an EMBL/GenBank/DDBJ whole genome shotgun (WGS) entry which is preliminary data.</text>
</comment>
<evidence type="ECO:0000256" key="1">
    <source>
        <dbReference type="SAM" id="MobiDB-lite"/>
    </source>
</evidence>
<feature type="compositionally biased region" description="Low complexity" evidence="1">
    <location>
        <begin position="40"/>
        <end position="50"/>
    </location>
</feature>
<dbReference type="Proteomes" id="UP000823775">
    <property type="component" value="Unassembled WGS sequence"/>
</dbReference>
<evidence type="ECO:0000313" key="3">
    <source>
        <dbReference type="Proteomes" id="UP000823775"/>
    </source>
</evidence>
<feature type="region of interest" description="Disordered" evidence="1">
    <location>
        <begin position="31"/>
        <end position="92"/>
    </location>
</feature>
<gene>
    <name evidence="2" type="ORF">HAX54_026030</name>
</gene>
<dbReference type="EMBL" id="JACEIK010003162">
    <property type="protein sequence ID" value="MCD9640624.1"/>
    <property type="molecule type" value="Genomic_DNA"/>
</dbReference>
<dbReference type="InterPro" id="IPR028322">
    <property type="entry name" value="PNRC-like_rgn"/>
</dbReference>
<protein>
    <submittedName>
        <fullName evidence="2">Uncharacterized protein</fullName>
    </submittedName>
</protein>
<evidence type="ECO:0000313" key="2">
    <source>
        <dbReference type="EMBL" id="MCD9640624.1"/>
    </source>
</evidence>
<dbReference type="Pfam" id="PF15365">
    <property type="entry name" value="PNRC"/>
    <property type="match status" value="1"/>
</dbReference>
<accession>A0ABS8V1R4</accession>
<keyword evidence="3" id="KW-1185">Reference proteome</keyword>
<dbReference type="PANTHER" id="PTHR33670">
    <property type="entry name" value="SPLICING FACTOR, PROLINE- AND GLUTAMINE-RICH-LIKE"/>
    <property type="match status" value="1"/>
</dbReference>
<dbReference type="PANTHER" id="PTHR33670:SF1">
    <property type="entry name" value="OS09G0416300 PROTEIN"/>
    <property type="match status" value="1"/>
</dbReference>
<sequence>MATEVLRPQDILIQPFRVSPSTCSRRRSSLRNVNGYFNPRSSSNNYNNRKSVVKTERERSEKKKLKNQPEPLMRRRSASSEELRPTHRGGKYNGDIVMGQVTILRRGESLDSLNSIFRNEIPVYGTRKGGPVQPEMVLKQIRVGLSPADVYAGSAFSNSPSPRALPLPSFFNKKQDDFKSFDDFATRDLRRLLRLEY</sequence>